<accession>A0A859AC41</accession>
<proteinExistence type="predicted"/>
<dbReference type="RefSeq" id="WP_031597107.1">
    <property type="nucleotide sequence ID" value="NZ_CP053675.1"/>
</dbReference>
<dbReference type="OrthoDB" id="5631879at2"/>
<feature type="signal peptide" evidence="1">
    <location>
        <begin position="1"/>
        <end position="29"/>
    </location>
</feature>
<dbReference type="SUPFAM" id="SSF56935">
    <property type="entry name" value="Porins"/>
    <property type="match status" value="1"/>
</dbReference>
<dbReference type="Proteomes" id="UP000075653">
    <property type="component" value="Unassembled WGS sequence"/>
</dbReference>
<protein>
    <submittedName>
        <fullName evidence="3">Outer membrane beta-barrel protein</fullName>
    </submittedName>
</protein>
<name>A0A859AC41_9PROT</name>
<evidence type="ECO:0000256" key="1">
    <source>
        <dbReference type="SAM" id="SignalP"/>
    </source>
</evidence>
<dbReference type="EMBL" id="CP071137">
    <property type="protein sequence ID" value="QWY76652.1"/>
    <property type="molecule type" value="Genomic_DNA"/>
</dbReference>
<dbReference type="EMBL" id="LRRD01000009">
    <property type="protein sequence ID" value="KXW58833.1"/>
    <property type="molecule type" value="Genomic_DNA"/>
</dbReference>
<reference evidence="2 4" key="1">
    <citation type="submission" date="2016-01" db="EMBL/GenBank/DDBJ databases">
        <title>Genome sequence of the acidophilic iron oxidising Ferrovum strain Z-31.</title>
        <authorList>
            <person name="Poehlein A."/>
            <person name="Ullrich S.R."/>
            <person name="Schloemann M."/>
            <person name="Muehling M."/>
            <person name="Daniel R."/>
        </authorList>
    </citation>
    <scope>NUCLEOTIDE SEQUENCE [LARGE SCALE GENOMIC DNA]</scope>
    <source>
        <strain evidence="2 4">Z-31</strain>
    </source>
</reference>
<dbReference type="Pfam" id="PF07642">
    <property type="entry name" value="BBP2"/>
    <property type="match status" value="1"/>
</dbReference>
<organism evidence="2 4">
    <name type="scientific">Ferrovum myxofaciens</name>
    <dbReference type="NCBI Taxonomy" id="416213"/>
    <lineage>
        <taxon>Bacteria</taxon>
        <taxon>Pseudomonadati</taxon>
        <taxon>Pseudomonadota</taxon>
        <taxon>Betaproteobacteria</taxon>
        <taxon>Ferrovales</taxon>
        <taxon>Ferrovaceae</taxon>
        <taxon>Ferrovum</taxon>
    </lineage>
</organism>
<evidence type="ECO:0000313" key="4">
    <source>
        <dbReference type="Proteomes" id="UP000075653"/>
    </source>
</evidence>
<dbReference type="GeneID" id="301709931"/>
<reference evidence="3" key="2">
    <citation type="submission" date="2021-02" db="EMBL/GenBank/DDBJ databases">
        <title>Comparative genomics of Ferrovum myxofaciens strains, predominant extremophile bacteria forming large biofilm stalactites in acid mine ecosystems.</title>
        <authorList>
            <person name="Burkartova K."/>
            <person name="Ridl J."/>
            <person name="Pajer P."/>
            <person name="Falteisek L."/>
        </authorList>
    </citation>
    <scope>NUCLEOTIDE SEQUENCE</scope>
    <source>
        <strain evidence="3">MI1III</strain>
    </source>
</reference>
<feature type="chain" id="PRO_5036577479" evidence="1">
    <location>
        <begin position="30"/>
        <end position="425"/>
    </location>
</feature>
<gene>
    <name evidence="2" type="ORF">FEMY_06170</name>
    <name evidence="3" type="ORF">JZL65_09080</name>
</gene>
<evidence type="ECO:0000313" key="3">
    <source>
        <dbReference type="EMBL" id="QWY76652.1"/>
    </source>
</evidence>
<dbReference type="AlphaFoldDB" id="A0A859AC41"/>
<keyword evidence="1" id="KW-0732">Signal</keyword>
<dbReference type="InterPro" id="IPR011486">
    <property type="entry name" value="BBP2"/>
</dbReference>
<keyword evidence="4" id="KW-1185">Reference proteome</keyword>
<dbReference type="PATRIC" id="fig|1789004.3.peg.617"/>
<sequence length="425" mass="45394">MTFISKNPRSYFGLFVAVLCLGASTLSQAKDEESDAEPEVSLAKLFRKANIEVKGYLDMGYMAHSQTPDPSVQVFDTTKNSFALNQASVTISKLPTQGIGGLVNLTAGSNAGVICSYGACSGNNLNANNTTAGSGGFFDLTQAFMQYAKNSWTVMGGKYTTLAGVEYIDSGADTNITRSILFGKIPFTHTGLRAINNVSEATTLTMGVNNGWDQVTGMTASKTVEMAVNEAFTKDTSLLFDIYTGDETVLAPATAGVNASNMFTTNTFTAYGGANARAGNRTLLDMVFTTNLTQSLTFILNADHASQQNEIIGLNQVGTETYWGVAGYLNYQINEQYRVSFRAEEVRDSSGAALATGVDTGGYGVLVGPNTVREATLTLGYAPVKSFELRGEIREDRADKGLFAESNGILSQSMTTYGLQGIYKF</sequence>
<accession>A0A149W017</accession>
<dbReference type="Proteomes" id="UP000683551">
    <property type="component" value="Chromosome"/>
</dbReference>
<evidence type="ECO:0000313" key="2">
    <source>
        <dbReference type="EMBL" id="KXW58833.1"/>
    </source>
</evidence>